<dbReference type="Proteomes" id="UP000191931">
    <property type="component" value="Unassembled WGS sequence"/>
</dbReference>
<dbReference type="EMBL" id="FWEV01000160">
    <property type="protein sequence ID" value="SLM30798.1"/>
    <property type="molecule type" value="Genomic_DNA"/>
</dbReference>
<name>A0A1W1HEH7_9BACT</name>
<proteinExistence type="predicted"/>
<organism evidence="2 3">
    <name type="scientific">Desulfamplus magnetovallimortis</name>
    <dbReference type="NCBI Taxonomy" id="1246637"/>
    <lineage>
        <taxon>Bacteria</taxon>
        <taxon>Pseudomonadati</taxon>
        <taxon>Thermodesulfobacteriota</taxon>
        <taxon>Desulfobacteria</taxon>
        <taxon>Desulfobacterales</taxon>
        <taxon>Desulfobacteraceae</taxon>
        <taxon>Desulfamplus</taxon>
    </lineage>
</organism>
<dbReference type="PANTHER" id="PTHR43547:SF2">
    <property type="entry name" value="HYBRID SIGNAL TRANSDUCTION HISTIDINE KINASE C"/>
    <property type="match status" value="1"/>
</dbReference>
<keyword evidence="3" id="KW-1185">Reference proteome</keyword>
<dbReference type="Gene3D" id="3.40.50.1460">
    <property type="match status" value="1"/>
</dbReference>
<gene>
    <name evidence="2" type="ORF">MTBBW1_2420002</name>
</gene>
<evidence type="ECO:0000256" key="1">
    <source>
        <dbReference type="ARBA" id="ARBA00022553"/>
    </source>
</evidence>
<reference evidence="2 3" key="1">
    <citation type="submission" date="2017-03" db="EMBL/GenBank/DDBJ databases">
        <authorList>
            <person name="Afonso C.L."/>
            <person name="Miller P.J."/>
            <person name="Scott M.A."/>
            <person name="Spackman E."/>
            <person name="Goraichik I."/>
            <person name="Dimitrov K.M."/>
            <person name="Suarez D.L."/>
            <person name="Swayne D.E."/>
        </authorList>
    </citation>
    <scope>NUCLEOTIDE SEQUENCE [LARGE SCALE GENOMIC DNA]</scope>
    <source>
        <strain evidence="2">PRJEB14757</strain>
    </source>
</reference>
<dbReference type="OrthoDB" id="9778496at2"/>
<evidence type="ECO:0000313" key="2">
    <source>
        <dbReference type="EMBL" id="SLM30798.1"/>
    </source>
</evidence>
<keyword evidence="1" id="KW-0597">Phosphoprotein</keyword>
<dbReference type="STRING" id="1246637.MTBBW1_2420002"/>
<dbReference type="InterPro" id="IPR001096">
    <property type="entry name" value="Peptidase_C13"/>
</dbReference>
<dbReference type="GO" id="GO:0008233">
    <property type="term" value="F:peptidase activity"/>
    <property type="evidence" value="ECO:0007669"/>
    <property type="project" value="InterPro"/>
</dbReference>
<dbReference type="GO" id="GO:0006508">
    <property type="term" value="P:proteolysis"/>
    <property type="evidence" value="ECO:0007669"/>
    <property type="project" value="InterPro"/>
</dbReference>
<sequence length="1231" mass="131912">MIAYQSPPTIKMIVISTVNKRGKMQKYNTVKIIGNIFIILLSLSEMTWAGDLFIDPASPLVAVGDQITLTVTNASGDVRWFAFDGEIQGEGASITYRAPAIPSIAVVTAADSAGNSGTVSVVVMEKTALEKWFSKENANWELYTNRSHISDLLLSDDKMTLWVGTTGGLEERNARNGQLKTIYTNQDGLPDNYVDVLVSDGLRGIWVGTWGGGLAHLTSKGIWEVFNSSDSGLPDNDIDSLVSDGSGGIWVGTDGGGLAHLTSKDIWEVFNSSNSALPDNDVASLVSDGSGGIWVGTSGGGLAHLTSQGIWEVFNSFNSALPENYVNALVPDGSGGIWVGTSGALLEEVGGGLAHLTSQGTWEVFDSLSSDLPDNYVNSIILDGSGGIWVGTSNGLAKMTTQGSFELFYDSSSGLPDNLVYSLLSDGSGDIWVGTSGGLAHMTNQGIWEIFDSLNSDLPDNHVNSVISDGSGGIWMGTSGGLAHMTNQGSVEVLDSSNSDLPDNWVYSLASDGSGGIWVGTAGGLARMTNQGNFEVFDISSSGLPDNCVNALVPDSSGGIWAGTSGGLAHMDSQKNFEVFKSSDSDLPNNFVNSVISDGSGGIWVGTWDGLAHMTTKGNFDVFDNSNSDLLNNWVYALISDNSGGVWAGTWGGGFAHLKSQGTWDVFDTSSSDLPDNYVNALLSDGSGGIWVGTYNSGLAHLTFSSGIIEEEQYLTGGRSAIIIAGGGNSDDNSLWDSTSKISNYTYKMLNKRGFLNTDIHYISPQSFADFNGDGMDDRIVDAPTPSRQLQQSDIQDAFDWAKTKGDLNQPLYIFFTDHGGNNRLQLAKGVYIEAEELNTMLDDYQQTTGNKLILVIDACHSGTLVESLAAPDRAIISSTDDGLAYFDRYDDQSFNYFVTKGLFKGMNFVEAFHYATSAQKKLLGKLSDYATVAGDEPGGYSQEPQYDDSGDGFYSISDEGQWLKQVAINGSVTMADITLQVTPLIDSGMVSGSTSPQILLKAEATLSAGRVERVWAVIRPPQMDIIVDDTGIPLLAFPKANMAASKTEENVWEGSYDGFVYNGEYEVTFYAQDNEGNIESSDSIKLTVADGMDCPPKASLTVNAEKAVYQPGESLTISVTEHLAYGYDLYVALFLPDGRFTALKNPVKDSKGLQQLEYNRIYWGDRWMDMHREMGKPVTVMDIMLPQDNLPEGLYCIYAALIPQGQDLVTAIGKGVFVLGGVCFEVSGKE</sequence>
<dbReference type="Pfam" id="PF01650">
    <property type="entry name" value="Peptidase_C13"/>
    <property type="match status" value="1"/>
</dbReference>
<dbReference type="SUPFAM" id="SSF63829">
    <property type="entry name" value="Calcium-dependent phosphotriesterase"/>
    <property type="match status" value="3"/>
</dbReference>
<dbReference type="Pfam" id="PF07494">
    <property type="entry name" value="Reg_prop"/>
    <property type="match status" value="10"/>
</dbReference>
<dbReference type="InterPro" id="IPR011110">
    <property type="entry name" value="Reg_prop"/>
</dbReference>
<dbReference type="AlphaFoldDB" id="A0A1W1HEH7"/>
<keyword evidence="2" id="KW-0808">Transferase</keyword>
<accession>A0A1W1HEH7</accession>
<evidence type="ECO:0000313" key="3">
    <source>
        <dbReference type="Proteomes" id="UP000191931"/>
    </source>
</evidence>
<dbReference type="GO" id="GO:0000155">
    <property type="term" value="F:phosphorelay sensor kinase activity"/>
    <property type="evidence" value="ECO:0007669"/>
    <property type="project" value="TreeGrafter"/>
</dbReference>
<dbReference type="InterPro" id="IPR015943">
    <property type="entry name" value="WD40/YVTN_repeat-like_dom_sf"/>
</dbReference>
<dbReference type="PANTHER" id="PTHR43547">
    <property type="entry name" value="TWO-COMPONENT HISTIDINE KINASE"/>
    <property type="match status" value="1"/>
</dbReference>
<dbReference type="Gene3D" id="2.130.10.10">
    <property type="entry name" value="YVTN repeat-like/Quinoprotein amine dehydrogenase"/>
    <property type="match status" value="4"/>
</dbReference>
<protein>
    <submittedName>
        <fullName evidence="2">Two-component system sensor histidine kinase/response regulator</fullName>
    </submittedName>
</protein>
<keyword evidence="2" id="KW-0418">Kinase</keyword>